<dbReference type="GO" id="GO:0006094">
    <property type="term" value="P:gluconeogenesis"/>
    <property type="evidence" value="ECO:0007669"/>
    <property type="project" value="UniProtKB-KW"/>
</dbReference>
<evidence type="ECO:0000313" key="14">
    <source>
        <dbReference type="EMBL" id="KAF0296467.1"/>
    </source>
</evidence>
<dbReference type="InterPro" id="IPR036052">
    <property type="entry name" value="TrpB-like_PALP_sf"/>
</dbReference>
<evidence type="ECO:0000256" key="2">
    <source>
        <dbReference type="ARBA" id="ARBA00004496"/>
    </source>
</evidence>
<comment type="similarity">
    <text evidence="4">Belongs to the serine/threonine dehydratase family.</text>
</comment>
<proteinExistence type="inferred from homology"/>
<comment type="catalytic activity">
    <reaction evidence="12">
        <text>L-serine = pyruvate + NH4(+)</text>
        <dbReference type="Rhea" id="RHEA:19169"/>
        <dbReference type="ChEBI" id="CHEBI:15361"/>
        <dbReference type="ChEBI" id="CHEBI:28938"/>
        <dbReference type="ChEBI" id="CHEBI:33384"/>
        <dbReference type="EC" id="4.3.1.17"/>
    </reaction>
</comment>
<dbReference type="SUPFAM" id="SSF53686">
    <property type="entry name" value="Tryptophan synthase beta subunit-like PLP-dependent enzymes"/>
    <property type="match status" value="1"/>
</dbReference>
<dbReference type="GO" id="GO:0003941">
    <property type="term" value="F:L-serine ammonia-lyase activity"/>
    <property type="evidence" value="ECO:0007669"/>
    <property type="project" value="UniProtKB-EC"/>
</dbReference>
<protein>
    <recommendedName>
        <fullName evidence="5">L-serine ammonia-lyase</fullName>
        <ecNumber evidence="5">4.3.1.17</ecNumber>
    </recommendedName>
    <alternativeName>
        <fullName evidence="10">L-serine deaminase</fullName>
    </alternativeName>
    <alternativeName>
        <fullName evidence="11">L-threonine dehydratase</fullName>
    </alternativeName>
</protein>
<dbReference type="PANTHER" id="PTHR48078:SF2">
    <property type="entry name" value="CATABOLIC L-SERINE_THREONINE DEHYDRATASE"/>
    <property type="match status" value="1"/>
</dbReference>
<dbReference type="GO" id="GO:0009097">
    <property type="term" value="P:isoleucine biosynthetic process"/>
    <property type="evidence" value="ECO:0007669"/>
    <property type="project" value="TreeGrafter"/>
</dbReference>
<dbReference type="EMBL" id="VIIS01001557">
    <property type="protein sequence ID" value="KAF0296467.1"/>
    <property type="molecule type" value="Genomic_DNA"/>
</dbReference>
<evidence type="ECO:0000256" key="7">
    <source>
        <dbReference type="ARBA" id="ARBA00022490"/>
    </source>
</evidence>
<evidence type="ECO:0000313" key="15">
    <source>
        <dbReference type="Proteomes" id="UP000440578"/>
    </source>
</evidence>
<dbReference type="Gene3D" id="3.40.50.1100">
    <property type="match status" value="2"/>
</dbReference>
<dbReference type="GO" id="GO:0030170">
    <property type="term" value="F:pyridoxal phosphate binding"/>
    <property type="evidence" value="ECO:0007669"/>
    <property type="project" value="InterPro"/>
</dbReference>
<reference evidence="14 15" key="1">
    <citation type="submission" date="2019-07" db="EMBL/GenBank/DDBJ databases">
        <title>Draft genome assembly of a fouling barnacle, Amphibalanus amphitrite (Darwin, 1854): The first reference genome for Thecostraca.</title>
        <authorList>
            <person name="Kim W."/>
        </authorList>
    </citation>
    <scope>NUCLEOTIDE SEQUENCE [LARGE SCALE GENOMIC DNA]</scope>
    <source>
        <strain evidence="14">SNU_AA5</strain>
        <tissue evidence="14">Soma without cirri and trophi</tissue>
    </source>
</reference>
<dbReference type="InterPro" id="IPR000634">
    <property type="entry name" value="Ser/Thr_deHydtase_PyrdxlP-BS"/>
</dbReference>
<comment type="cofactor">
    <cofactor evidence="1">
        <name>pyridoxal 5'-phosphate</name>
        <dbReference type="ChEBI" id="CHEBI:597326"/>
    </cofactor>
</comment>
<evidence type="ECO:0000256" key="11">
    <source>
        <dbReference type="ARBA" id="ARBA00042605"/>
    </source>
</evidence>
<evidence type="ECO:0000256" key="8">
    <source>
        <dbReference type="ARBA" id="ARBA00022898"/>
    </source>
</evidence>
<dbReference type="PANTHER" id="PTHR48078">
    <property type="entry name" value="THREONINE DEHYDRATASE, MITOCHONDRIAL-RELATED"/>
    <property type="match status" value="1"/>
</dbReference>
<dbReference type="GO" id="GO:0004794">
    <property type="term" value="F:threonine deaminase activity"/>
    <property type="evidence" value="ECO:0007669"/>
    <property type="project" value="TreeGrafter"/>
</dbReference>
<gene>
    <name evidence="14" type="primary">Sdsl_5</name>
    <name evidence="14" type="ORF">FJT64_006088</name>
</gene>
<organism evidence="14 15">
    <name type="scientific">Amphibalanus amphitrite</name>
    <name type="common">Striped barnacle</name>
    <name type="synonym">Balanus amphitrite</name>
    <dbReference type="NCBI Taxonomy" id="1232801"/>
    <lineage>
        <taxon>Eukaryota</taxon>
        <taxon>Metazoa</taxon>
        <taxon>Ecdysozoa</taxon>
        <taxon>Arthropoda</taxon>
        <taxon>Crustacea</taxon>
        <taxon>Multicrustacea</taxon>
        <taxon>Cirripedia</taxon>
        <taxon>Thoracica</taxon>
        <taxon>Thoracicalcarea</taxon>
        <taxon>Balanomorpha</taxon>
        <taxon>Balanoidea</taxon>
        <taxon>Balanidae</taxon>
        <taxon>Amphibalaninae</taxon>
        <taxon>Amphibalanus</taxon>
    </lineage>
</organism>
<dbReference type="PROSITE" id="PS00165">
    <property type="entry name" value="DEHYDRATASE_SER_THR"/>
    <property type="match status" value="1"/>
</dbReference>
<sequence>MVSRVSQAVLIITVQLPAAMGKLHVETPAILSPSLTKLCGREVYLKLENLQPSGSFKLRGIGHLCEEARAAGCTEVVSSSGGNAGLAAAYAARSLQMSCTVFTPRSTPAMVVDKLRAEGADVQIVGKNWNEANEVAVERAKRPGCCFVHPYEHPTTWTGHSTLVTELQRQLPERPAAVLLSVGGGGLANGVIEGLHRVGWDDVPVVAAETQGADCFSKALEAGKPVSLPDITSLAKSLGALQVSSRLFESAQTRPVLSVVVSDRQAVEACTRLAEEHRLLVEPACGAALAPLYYGLLPAGVSARPGPLAVVVCGGSGVTPQMLIQWQQMTAV</sequence>
<keyword evidence="9" id="KW-0456">Lyase</keyword>
<dbReference type="GO" id="GO:0006565">
    <property type="term" value="P:L-serine catabolic process"/>
    <property type="evidence" value="ECO:0007669"/>
    <property type="project" value="TreeGrafter"/>
</dbReference>
<accession>A0A6A4VJA4</accession>
<evidence type="ECO:0000256" key="4">
    <source>
        <dbReference type="ARBA" id="ARBA00010869"/>
    </source>
</evidence>
<feature type="domain" description="Tryptophan synthase beta chain-like PALP" evidence="13">
    <location>
        <begin position="26"/>
        <end position="313"/>
    </location>
</feature>
<comment type="pathway">
    <text evidence="3">Carbohydrate biosynthesis; gluconeogenesis.</text>
</comment>
<dbReference type="AlphaFoldDB" id="A0A6A4VJA4"/>
<comment type="subcellular location">
    <subcellularLocation>
        <location evidence="2">Cytoplasm</location>
    </subcellularLocation>
</comment>
<evidence type="ECO:0000256" key="1">
    <source>
        <dbReference type="ARBA" id="ARBA00001933"/>
    </source>
</evidence>
<keyword evidence="6" id="KW-0312">Gluconeogenesis</keyword>
<dbReference type="InterPro" id="IPR050147">
    <property type="entry name" value="Ser/Thr_Dehydratase"/>
</dbReference>
<evidence type="ECO:0000256" key="6">
    <source>
        <dbReference type="ARBA" id="ARBA00022432"/>
    </source>
</evidence>
<evidence type="ECO:0000256" key="3">
    <source>
        <dbReference type="ARBA" id="ARBA00004742"/>
    </source>
</evidence>
<comment type="caution">
    <text evidence="14">The sequence shown here is derived from an EMBL/GenBank/DDBJ whole genome shotgun (WGS) entry which is preliminary data.</text>
</comment>
<evidence type="ECO:0000259" key="13">
    <source>
        <dbReference type="Pfam" id="PF00291"/>
    </source>
</evidence>
<keyword evidence="15" id="KW-1185">Reference proteome</keyword>
<name>A0A6A4VJA4_AMPAM</name>
<evidence type="ECO:0000256" key="5">
    <source>
        <dbReference type="ARBA" id="ARBA00012093"/>
    </source>
</evidence>
<dbReference type="Proteomes" id="UP000440578">
    <property type="component" value="Unassembled WGS sequence"/>
</dbReference>
<dbReference type="FunFam" id="3.40.50.1100:FF:000040">
    <property type="entry name" value="L-serine dehydratase, putative"/>
    <property type="match status" value="1"/>
</dbReference>
<keyword evidence="7" id="KW-0963">Cytoplasm</keyword>
<dbReference type="GO" id="GO:0005737">
    <property type="term" value="C:cytoplasm"/>
    <property type="evidence" value="ECO:0007669"/>
    <property type="project" value="UniProtKB-SubCell"/>
</dbReference>
<evidence type="ECO:0000256" key="12">
    <source>
        <dbReference type="ARBA" id="ARBA00049406"/>
    </source>
</evidence>
<dbReference type="EC" id="4.3.1.17" evidence="5"/>
<dbReference type="GO" id="GO:0006567">
    <property type="term" value="P:L-threonine catabolic process"/>
    <property type="evidence" value="ECO:0007669"/>
    <property type="project" value="TreeGrafter"/>
</dbReference>
<dbReference type="Pfam" id="PF00291">
    <property type="entry name" value="PALP"/>
    <property type="match status" value="1"/>
</dbReference>
<evidence type="ECO:0000256" key="9">
    <source>
        <dbReference type="ARBA" id="ARBA00023239"/>
    </source>
</evidence>
<keyword evidence="8" id="KW-0663">Pyridoxal phosphate</keyword>
<dbReference type="OrthoDB" id="4418812at2759"/>
<evidence type="ECO:0000256" key="10">
    <source>
        <dbReference type="ARBA" id="ARBA00041766"/>
    </source>
</evidence>
<dbReference type="InterPro" id="IPR001926">
    <property type="entry name" value="TrpB-like_PALP"/>
</dbReference>